<dbReference type="NCBIfam" id="TIGR00481">
    <property type="entry name" value="YbhB/YbcL family Raf kinase inhibitor-like protein"/>
    <property type="match status" value="1"/>
</dbReference>
<dbReference type="InterPro" id="IPR036610">
    <property type="entry name" value="PEBP-like_sf"/>
</dbReference>
<proteinExistence type="inferred from homology"/>
<reference evidence="2 3" key="2">
    <citation type="submission" date="2020-03" db="EMBL/GenBank/DDBJ databases">
        <authorList>
            <person name="Ichikawa N."/>
            <person name="Kimura A."/>
            <person name="Kitahashi Y."/>
            <person name="Uohara A."/>
        </authorList>
    </citation>
    <scope>NUCLEOTIDE SEQUENCE [LARGE SCALE GENOMIC DNA]</scope>
    <source>
        <strain evidence="2 3">NBRC 107702</strain>
    </source>
</reference>
<dbReference type="EMBL" id="AP022870">
    <property type="protein sequence ID" value="BCB80721.1"/>
    <property type="molecule type" value="Genomic_DNA"/>
</dbReference>
<gene>
    <name evidence="2" type="ORF">Pflav_071310</name>
</gene>
<reference evidence="2 3" key="1">
    <citation type="submission" date="2020-03" db="EMBL/GenBank/DDBJ databases">
        <title>Whole genome shotgun sequence of Phytohabitans flavus NBRC 107702.</title>
        <authorList>
            <person name="Komaki H."/>
            <person name="Tamura T."/>
        </authorList>
    </citation>
    <scope>NUCLEOTIDE SEQUENCE [LARGE SCALE GENOMIC DNA]</scope>
    <source>
        <strain evidence="2 3">NBRC 107702</strain>
    </source>
</reference>
<dbReference type="CDD" id="cd00865">
    <property type="entry name" value="PEBP_bact_arch"/>
    <property type="match status" value="1"/>
</dbReference>
<accession>A0A6F8Y436</accession>
<dbReference type="PANTHER" id="PTHR30289">
    <property type="entry name" value="UNCHARACTERIZED PROTEIN YBCL-RELATED"/>
    <property type="match status" value="1"/>
</dbReference>
<organism evidence="2 3">
    <name type="scientific">Phytohabitans flavus</name>
    <dbReference type="NCBI Taxonomy" id="1076124"/>
    <lineage>
        <taxon>Bacteria</taxon>
        <taxon>Bacillati</taxon>
        <taxon>Actinomycetota</taxon>
        <taxon>Actinomycetes</taxon>
        <taxon>Micromonosporales</taxon>
        <taxon>Micromonosporaceae</taxon>
    </lineage>
</organism>
<evidence type="ECO:0000313" key="2">
    <source>
        <dbReference type="EMBL" id="BCB80721.1"/>
    </source>
</evidence>
<dbReference type="Proteomes" id="UP000502508">
    <property type="component" value="Chromosome"/>
</dbReference>
<sequence length="177" mass="18927">MSLDRPIAPDPYELLPAVPTFTLTSSDLDEGQPFDAAFAHGSVGGQDLSPQLAWSGFPSETRSFVVNCFDPDAPTPSGFWHWNLVNLPVSVTELARGAGAEDVHGGFHVRSDYGTRAYGGAAPPAGDRPHRYYFAVHAVDVDALDVTPDVSNAVVGFNLTFHTLARAILVATYQVKA</sequence>
<dbReference type="Pfam" id="PF01161">
    <property type="entry name" value="PBP"/>
    <property type="match status" value="1"/>
</dbReference>
<comment type="similarity">
    <text evidence="1">Belongs to the UPF0098 family.</text>
</comment>
<dbReference type="Gene3D" id="3.90.280.10">
    <property type="entry name" value="PEBP-like"/>
    <property type="match status" value="1"/>
</dbReference>
<dbReference type="KEGG" id="pfla:Pflav_071310"/>
<dbReference type="PANTHER" id="PTHR30289:SF1">
    <property type="entry name" value="PEBP (PHOSPHATIDYLETHANOLAMINE-BINDING PROTEIN) FAMILY PROTEIN"/>
    <property type="match status" value="1"/>
</dbReference>
<dbReference type="AlphaFoldDB" id="A0A6F8Y436"/>
<keyword evidence="3" id="KW-1185">Reference proteome</keyword>
<name>A0A6F8Y436_9ACTN</name>
<protein>
    <submittedName>
        <fullName evidence="2">Uncharacterized protein</fullName>
    </submittedName>
</protein>
<dbReference type="SUPFAM" id="SSF49777">
    <property type="entry name" value="PEBP-like"/>
    <property type="match status" value="1"/>
</dbReference>
<evidence type="ECO:0000313" key="3">
    <source>
        <dbReference type="Proteomes" id="UP000502508"/>
    </source>
</evidence>
<dbReference type="InterPro" id="IPR008914">
    <property type="entry name" value="PEBP"/>
</dbReference>
<evidence type="ECO:0000256" key="1">
    <source>
        <dbReference type="ARBA" id="ARBA00007120"/>
    </source>
</evidence>
<dbReference type="RefSeq" id="WP_173040808.1">
    <property type="nucleotide sequence ID" value="NZ_AP022870.1"/>
</dbReference>
<dbReference type="InterPro" id="IPR005247">
    <property type="entry name" value="YbhB_YbcL/LppC-like"/>
</dbReference>